<organism evidence="1 2">
    <name type="scientific">Danaus plexippus plexippus</name>
    <dbReference type="NCBI Taxonomy" id="278856"/>
    <lineage>
        <taxon>Eukaryota</taxon>
        <taxon>Metazoa</taxon>
        <taxon>Ecdysozoa</taxon>
        <taxon>Arthropoda</taxon>
        <taxon>Hexapoda</taxon>
        <taxon>Insecta</taxon>
        <taxon>Pterygota</taxon>
        <taxon>Neoptera</taxon>
        <taxon>Endopterygota</taxon>
        <taxon>Lepidoptera</taxon>
        <taxon>Glossata</taxon>
        <taxon>Ditrysia</taxon>
        <taxon>Papilionoidea</taxon>
        <taxon>Nymphalidae</taxon>
        <taxon>Danainae</taxon>
        <taxon>Danaini</taxon>
        <taxon>Danaina</taxon>
        <taxon>Danaus</taxon>
        <taxon>Danaus</taxon>
    </lineage>
</organism>
<evidence type="ECO:0000313" key="1">
    <source>
        <dbReference type="EMBL" id="OWR53286.1"/>
    </source>
</evidence>
<accession>A0A212FHS9</accession>
<name>A0A212FHS9_DANPL</name>
<keyword evidence="2" id="KW-1185">Reference proteome</keyword>
<comment type="caution">
    <text evidence="1">The sequence shown here is derived from an EMBL/GenBank/DDBJ whole genome shotgun (WGS) entry which is preliminary data.</text>
</comment>
<dbReference type="AlphaFoldDB" id="A0A212FHS9"/>
<gene>
    <name evidence="1" type="ORF">KGM_209950</name>
</gene>
<dbReference type="InParanoid" id="A0A212FHS9"/>
<evidence type="ECO:0000313" key="2">
    <source>
        <dbReference type="Proteomes" id="UP000007151"/>
    </source>
</evidence>
<proteinExistence type="predicted"/>
<dbReference type="KEGG" id="dpl:KGM_209950"/>
<sequence length="128" mass="14286">MLAECHVIIQAPPVILHTPHSSWCTLRASRDIEPQNIPVNQSVRDHVSKVAWHRDPLPPFLWWSSGACLGYLKTNRSSIFNTLGMKPQLRTFHTQRISQDSTTTAGLRGLSGPGGEGGRWTLVYNELS</sequence>
<reference evidence="1 2" key="1">
    <citation type="journal article" date="2011" name="Cell">
        <title>The monarch butterfly genome yields insights into long-distance migration.</title>
        <authorList>
            <person name="Zhan S."/>
            <person name="Merlin C."/>
            <person name="Boore J.L."/>
            <person name="Reppert S.M."/>
        </authorList>
    </citation>
    <scope>NUCLEOTIDE SEQUENCE [LARGE SCALE GENOMIC DNA]</scope>
    <source>
        <strain evidence="1">F-2</strain>
    </source>
</reference>
<dbReference type="Proteomes" id="UP000007151">
    <property type="component" value="Unassembled WGS sequence"/>
</dbReference>
<protein>
    <submittedName>
        <fullName evidence="1">Uncharacterized protein</fullName>
    </submittedName>
</protein>
<dbReference type="EMBL" id="AGBW02008466">
    <property type="protein sequence ID" value="OWR53286.1"/>
    <property type="molecule type" value="Genomic_DNA"/>
</dbReference>